<protein>
    <recommendedName>
        <fullName evidence="3">Uridine kinase</fullName>
    </recommendedName>
</protein>
<dbReference type="EMBL" id="BJYK01000001">
    <property type="protein sequence ID" value="GEN78449.1"/>
    <property type="molecule type" value="Genomic_DNA"/>
</dbReference>
<dbReference type="Gene3D" id="3.40.50.300">
    <property type="entry name" value="P-loop containing nucleotide triphosphate hydrolases"/>
    <property type="match status" value="1"/>
</dbReference>
<sequence>MERAAALDLLADRVAALPRPALVAIDGVDGVGKTVLADDLAAVLGQRGERIVRTGIDGFHRPRAQRYARGRTSPEGYFFDSFDLAAFRRCVIEPVRSGGQVRTAAFDHRSDAPVPGELVDVVGAIVLVDGVFLQRDELHGAWDLAVFLRADFVATYARMSVRDGSPADPEDPANRRYLEGQRLYLNRCRPQERADVVLDVTDVSAPVVVSGL</sequence>
<name>A0A511YTD8_9CELL</name>
<evidence type="ECO:0008006" key="3">
    <source>
        <dbReference type="Google" id="ProtNLM"/>
    </source>
</evidence>
<dbReference type="OrthoDB" id="572586at2"/>
<dbReference type="InterPro" id="IPR027417">
    <property type="entry name" value="P-loop_NTPase"/>
</dbReference>
<comment type="caution">
    <text evidence="1">The sequence shown here is derived from an EMBL/GenBank/DDBJ whole genome shotgun (WGS) entry which is preliminary data.</text>
</comment>
<evidence type="ECO:0000313" key="2">
    <source>
        <dbReference type="Proteomes" id="UP000321484"/>
    </source>
</evidence>
<accession>A0A511YTD8</accession>
<keyword evidence="2" id="KW-1185">Reference proteome</keyword>
<dbReference type="RefSeq" id="WP_034244242.1">
    <property type="nucleotide sequence ID" value="NZ_BJYK01000001.1"/>
</dbReference>
<gene>
    <name evidence="1" type="ORF">AFE02nite_01830</name>
</gene>
<reference evidence="1 2" key="1">
    <citation type="submission" date="2019-07" db="EMBL/GenBank/DDBJ databases">
        <title>Whole genome shotgun sequence of Actinotalea fermentans NBRC 105374.</title>
        <authorList>
            <person name="Hosoyama A."/>
            <person name="Uohara A."/>
            <person name="Ohji S."/>
            <person name="Ichikawa N."/>
        </authorList>
    </citation>
    <scope>NUCLEOTIDE SEQUENCE [LARGE SCALE GENOMIC DNA]</scope>
    <source>
        <strain evidence="1 2">NBRC 105374</strain>
    </source>
</reference>
<dbReference type="SUPFAM" id="SSF52540">
    <property type="entry name" value="P-loop containing nucleoside triphosphate hydrolases"/>
    <property type="match status" value="1"/>
</dbReference>
<proteinExistence type="predicted"/>
<organism evidence="1 2">
    <name type="scientific">Actinotalea fermentans</name>
    <dbReference type="NCBI Taxonomy" id="43671"/>
    <lineage>
        <taxon>Bacteria</taxon>
        <taxon>Bacillati</taxon>
        <taxon>Actinomycetota</taxon>
        <taxon>Actinomycetes</taxon>
        <taxon>Micrococcales</taxon>
        <taxon>Cellulomonadaceae</taxon>
        <taxon>Actinotalea</taxon>
    </lineage>
</organism>
<dbReference type="AlphaFoldDB" id="A0A511YTD8"/>
<dbReference type="Proteomes" id="UP000321484">
    <property type="component" value="Unassembled WGS sequence"/>
</dbReference>
<evidence type="ECO:0000313" key="1">
    <source>
        <dbReference type="EMBL" id="GEN78449.1"/>
    </source>
</evidence>